<feature type="region of interest" description="Disordered" evidence="1">
    <location>
        <begin position="97"/>
        <end position="129"/>
    </location>
</feature>
<name>A0A4Q9Q3E5_9APHY</name>
<sequence length="129" mass="14702">MHPLPIGGSSTTSPVLVAILILLPHVLSLSLFIPPEQELLEVLHNLHTWFSADACRWQLEGFIHEGWEKNIPKRRGVQDEPAWSIKKLCRFKSLAETPSARRTQVPHRPWPSQTSKDDETKTVAVHRKC</sequence>
<dbReference type="EMBL" id="ML145098">
    <property type="protein sequence ID" value="TBU61406.1"/>
    <property type="molecule type" value="Genomic_DNA"/>
</dbReference>
<evidence type="ECO:0000256" key="2">
    <source>
        <dbReference type="SAM" id="SignalP"/>
    </source>
</evidence>
<reference evidence="3 4" key="1">
    <citation type="submission" date="2019-01" db="EMBL/GenBank/DDBJ databases">
        <title>Draft genome sequences of three monokaryotic isolates of the white-rot basidiomycete fungus Dichomitus squalens.</title>
        <authorList>
            <consortium name="DOE Joint Genome Institute"/>
            <person name="Lopez S.C."/>
            <person name="Andreopoulos B."/>
            <person name="Pangilinan J."/>
            <person name="Lipzen A."/>
            <person name="Riley R."/>
            <person name="Ahrendt S."/>
            <person name="Ng V."/>
            <person name="Barry K."/>
            <person name="Daum C."/>
            <person name="Grigoriev I.V."/>
            <person name="Hilden K.S."/>
            <person name="Makela M.R."/>
            <person name="de Vries R.P."/>
        </authorList>
    </citation>
    <scope>NUCLEOTIDE SEQUENCE [LARGE SCALE GENOMIC DNA]</scope>
    <source>
        <strain evidence="3 4">CBS 464.89</strain>
    </source>
</reference>
<organism evidence="3 4">
    <name type="scientific">Dichomitus squalens</name>
    <dbReference type="NCBI Taxonomy" id="114155"/>
    <lineage>
        <taxon>Eukaryota</taxon>
        <taxon>Fungi</taxon>
        <taxon>Dikarya</taxon>
        <taxon>Basidiomycota</taxon>
        <taxon>Agaricomycotina</taxon>
        <taxon>Agaricomycetes</taxon>
        <taxon>Polyporales</taxon>
        <taxon>Polyporaceae</taxon>
        <taxon>Dichomitus</taxon>
    </lineage>
</organism>
<dbReference type="AlphaFoldDB" id="A0A4Q9Q3E5"/>
<keyword evidence="4" id="KW-1185">Reference proteome</keyword>
<accession>A0A4Q9Q3E5</accession>
<evidence type="ECO:0000313" key="4">
    <source>
        <dbReference type="Proteomes" id="UP000292082"/>
    </source>
</evidence>
<evidence type="ECO:0000313" key="3">
    <source>
        <dbReference type="EMBL" id="TBU61406.1"/>
    </source>
</evidence>
<gene>
    <name evidence="3" type="ORF">BD310DRAFT_920699</name>
</gene>
<keyword evidence="2" id="KW-0732">Signal</keyword>
<proteinExistence type="predicted"/>
<dbReference type="Proteomes" id="UP000292082">
    <property type="component" value="Unassembled WGS sequence"/>
</dbReference>
<feature type="signal peptide" evidence="2">
    <location>
        <begin position="1"/>
        <end position="28"/>
    </location>
</feature>
<evidence type="ECO:0000256" key="1">
    <source>
        <dbReference type="SAM" id="MobiDB-lite"/>
    </source>
</evidence>
<protein>
    <submittedName>
        <fullName evidence="3">Uncharacterized protein</fullName>
    </submittedName>
</protein>
<feature type="chain" id="PRO_5043859580" evidence="2">
    <location>
        <begin position="29"/>
        <end position="129"/>
    </location>
</feature>